<evidence type="ECO:0000313" key="3">
    <source>
        <dbReference type="Proteomes" id="UP000054485"/>
    </source>
</evidence>
<reference evidence="2 3" key="1">
    <citation type="submission" date="2014-04" db="EMBL/GenBank/DDBJ databases">
        <authorList>
            <consortium name="DOE Joint Genome Institute"/>
            <person name="Kuo A."/>
            <person name="Ruytinx J."/>
            <person name="Rineau F."/>
            <person name="Colpaert J."/>
            <person name="Kohler A."/>
            <person name="Nagy L.G."/>
            <person name="Floudas D."/>
            <person name="Copeland A."/>
            <person name="Barry K.W."/>
            <person name="Cichocki N."/>
            <person name="Veneault-Fourrey C."/>
            <person name="LaButti K."/>
            <person name="Lindquist E.A."/>
            <person name="Lipzen A."/>
            <person name="Lundell T."/>
            <person name="Morin E."/>
            <person name="Murat C."/>
            <person name="Sun H."/>
            <person name="Tunlid A."/>
            <person name="Henrissat B."/>
            <person name="Grigoriev I.V."/>
            <person name="Hibbett D.S."/>
            <person name="Martin F."/>
            <person name="Nordberg H.P."/>
            <person name="Cantor M.N."/>
            <person name="Hua S.X."/>
        </authorList>
    </citation>
    <scope>NUCLEOTIDE SEQUENCE [LARGE SCALE GENOMIC DNA]</scope>
    <source>
        <strain evidence="2 3">UH-Slu-Lm8-n1</strain>
    </source>
</reference>
<organism evidence="2 3">
    <name type="scientific">Suillus luteus UH-Slu-Lm8-n1</name>
    <dbReference type="NCBI Taxonomy" id="930992"/>
    <lineage>
        <taxon>Eukaryota</taxon>
        <taxon>Fungi</taxon>
        <taxon>Dikarya</taxon>
        <taxon>Basidiomycota</taxon>
        <taxon>Agaricomycotina</taxon>
        <taxon>Agaricomycetes</taxon>
        <taxon>Agaricomycetidae</taxon>
        <taxon>Boletales</taxon>
        <taxon>Suillineae</taxon>
        <taxon>Suillaceae</taxon>
        <taxon>Suillus</taxon>
    </lineage>
</organism>
<dbReference type="OrthoDB" id="10398611at2759"/>
<name>A0A0D0B743_9AGAM</name>
<dbReference type="AlphaFoldDB" id="A0A0D0B743"/>
<protein>
    <submittedName>
        <fullName evidence="2">Uncharacterized protein</fullName>
    </submittedName>
</protein>
<dbReference type="HOGENOM" id="CLU_2887325_0_0_1"/>
<feature type="region of interest" description="Disordered" evidence="1">
    <location>
        <begin position="23"/>
        <end position="63"/>
    </location>
</feature>
<feature type="compositionally biased region" description="Basic and acidic residues" evidence="1">
    <location>
        <begin position="35"/>
        <end position="57"/>
    </location>
</feature>
<reference evidence="3" key="2">
    <citation type="submission" date="2015-01" db="EMBL/GenBank/DDBJ databases">
        <title>Evolutionary Origins and Diversification of the Mycorrhizal Mutualists.</title>
        <authorList>
            <consortium name="DOE Joint Genome Institute"/>
            <consortium name="Mycorrhizal Genomics Consortium"/>
            <person name="Kohler A."/>
            <person name="Kuo A."/>
            <person name="Nagy L.G."/>
            <person name="Floudas D."/>
            <person name="Copeland A."/>
            <person name="Barry K.W."/>
            <person name="Cichocki N."/>
            <person name="Veneault-Fourrey C."/>
            <person name="LaButti K."/>
            <person name="Lindquist E.A."/>
            <person name="Lipzen A."/>
            <person name="Lundell T."/>
            <person name="Morin E."/>
            <person name="Murat C."/>
            <person name="Riley R."/>
            <person name="Ohm R."/>
            <person name="Sun H."/>
            <person name="Tunlid A."/>
            <person name="Henrissat B."/>
            <person name="Grigoriev I.V."/>
            <person name="Hibbett D.S."/>
            <person name="Martin F."/>
        </authorList>
    </citation>
    <scope>NUCLEOTIDE SEQUENCE [LARGE SCALE GENOMIC DNA]</scope>
    <source>
        <strain evidence="3">UH-Slu-Lm8-n1</strain>
    </source>
</reference>
<accession>A0A0D0B743</accession>
<evidence type="ECO:0000313" key="2">
    <source>
        <dbReference type="EMBL" id="KIK39633.1"/>
    </source>
</evidence>
<evidence type="ECO:0000256" key="1">
    <source>
        <dbReference type="SAM" id="MobiDB-lite"/>
    </source>
</evidence>
<proteinExistence type="predicted"/>
<dbReference type="EMBL" id="KN835335">
    <property type="protein sequence ID" value="KIK39633.1"/>
    <property type="molecule type" value="Genomic_DNA"/>
</dbReference>
<sequence>MKRVAFSQILDCTHTVTFDFQPQTRHALRASPHGKKPESVEEERQTDKVTEDRRIEILKGAGN</sequence>
<dbReference type="InParanoid" id="A0A0D0B743"/>
<dbReference type="Proteomes" id="UP000054485">
    <property type="component" value="Unassembled WGS sequence"/>
</dbReference>
<gene>
    <name evidence="2" type="ORF">CY34DRAFT_808090</name>
</gene>
<dbReference type="STRING" id="930992.A0A0D0B743"/>
<keyword evidence="3" id="KW-1185">Reference proteome</keyword>